<evidence type="ECO:0000313" key="3">
    <source>
        <dbReference type="Proteomes" id="UP000799764"/>
    </source>
</evidence>
<keyword evidence="3" id="KW-1185">Reference proteome</keyword>
<protein>
    <submittedName>
        <fullName evidence="2">Uncharacterized protein</fullName>
    </submittedName>
</protein>
<dbReference type="Proteomes" id="UP000799764">
    <property type="component" value="Unassembled WGS sequence"/>
</dbReference>
<reference evidence="2" key="1">
    <citation type="journal article" date="2020" name="Stud. Mycol.">
        <title>101 Dothideomycetes genomes: a test case for predicting lifestyles and emergence of pathogens.</title>
        <authorList>
            <person name="Haridas S."/>
            <person name="Albert R."/>
            <person name="Binder M."/>
            <person name="Bloem J."/>
            <person name="Labutti K."/>
            <person name="Salamov A."/>
            <person name="Andreopoulos B."/>
            <person name="Baker S."/>
            <person name="Barry K."/>
            <person name="Bills G."/>
            <person name="Bluhm B."/>
            <person name="Cannon C."/>
            <person name="Castanera R."/>
            <person name="Culley D."/>
            <person name="Daum C."/>
            <person name="Ezra D."/>
            <person name="Gonzalez J."/>
            <person name="Henrissat B."/>
            <person name="Kuo A."/>
            <person name="Liang C."/>
            <person name="Lipzen A."/>
            <person name="Lutzoni F."/>
            <person name="Magnuson J."/>
            <person name="Mondo S."/>
            <person name="Nolan M."/>
            <person name="Ohm R."/>
            <person name="Pangilinan J."/>
            <person name="Park H.-J."/>
            <person name="Ramirez L."/>
            <person name="Alfaro M."/>
            <person name="Sun H."/>
            <person name="Tritt A."/>
            <person name="Yoshinaga Y."/>
            <person name="Zwiers L.-H."/>
            <person name="Turgeon B."/>
            <person name="Goodwin S."/>
            <person name="Spatafora J."/>
            <person name="Crous P."/>
            <person name="Grigoriev I."/>
        </authorList>
    </citation>
    <scope>NUCLEOTIDE SEQUENCE</scope>
    <source>
        <strain evidence="2">CBS 690.94</strain>
    </source>
</reference>
<accession>A0A9P4P798</accession>
<evidence type="ECO:0000313" key="2">
    <source>
        <dbReference type="EMBL" id="KAF2438552.1"/>
    </source>
</evidence>
<sequence>MRCLPLPADQRAAHSARRPARKVSLRRSLPVLTTTRLSCSGAYLGLSLTPTPRGLAFAVNCPRSSNHGAFISLSRDPHLAQSTPLDRSCSSEPCTPCSSFLSTPLIARLAAHTGTSLSFLRHLCRPMLSSTLPKFPSTCVCPGCRLNLPSTPSGCHTNCCPRQCFICHFQLKACAHRSGCTLGSA</sequence>
<feature type="region of interest" description="Disordered" evidence="1">
    <location>
        <begin position="1"/>
        <end position="20"/>
    </location>
</feature>
<proteinExistence type="predicted"/>
<comment type="caution">
    <text evidence="2">The sequence shown here is derived from an EMBL/GenBank/DDBJ whole genome shotgun (WGS) entry which is preliminary data.</text>
</comment>
<dbReference type="EMBL" id="MU001512">
    <property type="protein sequence ID" value="KAF2438552.1"/>
    <property type="molecule type" value="Genomic_DNA"/>
</dbReference>
<name>A0A9P4P798_9PLEO</name>
<organism evidence="2 3">
    <name type="scientific">Karstenula rhodostoma CBS 690.94</name>
    <dbReference type="NCBI Taxonomy" id="1392251"/>
    <lineage>
        <taxon>Eukaryota</taxon>
        <taxon>Fungi</taxon>
        <taxon>Dikarya</taxon>
        <taxon>Ascomycota</taxon>
        <taxon>Pezizomycotina</taxon>
        <taxon>Dothideomycetes</taxon>
        <taxon>Pleosporomycetidae</taxon>
        <taxon>Pleosporales</taxon>
        <taxon>Massarineae</taxon>
        <taxon>Didymosphaeriaceae</taxon>
        <taxon>Karstenula</taxon>
    </lineage>
</organism>
<evidence type="ECO:0000256" key="1">
    <source>
        <dbReference type="SAM" id="MobiDB-lite"/>
    </source>
</evidence>
<gene>
    <name evidence="2" type="ORF">P171DRAFT_163005</name>
</gene>
<dbReference type="AlphaFoldDB" id="A0A9P4P798"/>